<evidence type="ECO:0000313" key="2">
    <source>
        <dbReference type="Proteomes" id="UP001432128"/>
    </source>
</evidence>
<dbReference type="AlphaFoldDB" id="A0AAU4JZ56"/>
<dbReference type="EMBL" id="CP108021">
    <property type="protein sequence ID" value="WUM19017.1"/>
    <property type="molecule type" value="Genomic_DNA"/>
</dbReference>
<protein>
    <submittedName>
        <fullName evidence="1">Uncharacterized protein</fullName>
    </submittedName>
</protein>
<evidence type="ECO:0000313" key="1">
    <source>
        <dbReference type="EMBL" id="WUM19017.1"/>
    </source>
</evidence>
<proteinExistence type="predicted"/>
<keyword evidence="2" id="KW-1185">Reference proteome</keyword>
<dbReference type="KEGG" id="whr:OG579_14945"/>
<accession>A0AAU4JZ56</accession>
<reference evidence="1 2" key="1">
    <citation type="submission" date="2022-10" db="EMBL/GenBank/DDBJ databases">
        <title>The complete genomes of actinobacterial strains from the NBC collection.</title>
        <authorList>
            <person name="Joergensen T.S."/>
            <person name="Alvarez Arevalo M."/>
            <person name="Sterndorff E.B."/>
            <person name="Faurdal D."/>
            <person name="Vuksanovic O."/>
            <person name="Mourched A.-S."/>
            <person name="Charusanti P."/>
            <person name="Shaw S."/>
            <person name="Blin K."/>
            <person name="Weber T."/>
        </authorList>
    </citation>
    <scope>NUCLEOTIDE SEQUENCE [LARGE SCALE GENOMIC DNA]</scope>
    <source>
        <strain evidence="1 2">NBC_00319</strain>
    </source>
</reference>
<dbReference type="RefSeq" id="WP_328856583.1">
    <property type="nucleotide sequence ID" value="NZ_CP108021.1"/>
</dbReference>
<name>A0AAU4JZ56_9NOCA</name>
<dbReference type="Proteomes" id="UP001432128">
    <property type="component" value="Chromosome"/>
</dbReference>
<organism evidence="1 2">
    <name type="scientific">Williamsia herbipolensis</name>
    <dbReference type="NCBI Taxonomy" id="1603258"/>
    <lineage>
        <taxon>Bacteria</taxon>
        <taxon>Bacillati</taxon>
        <taxon>Actinomycetota</taxon>
        <taxon>Actinomycetes</taxon>
        <taxon>Mycobacteriales</taxon>
        <taxon>Nocardiaceae</taxon>
        <taxon>Williamsia</taxon>
    </lineage>
</organism>
<gene>
    <name evidence="1" type="ORF">OG579_14945</name>
</gene>
<sequence length="143" mass="15554">MDTQTVDSQFAALQQQTQTTAAALQTLGAKLQSAVDSGDQTAREWQLDLREIALAVQQEQNQVGALLQAIHQLVDSHLQQTQPQYQPAQYQQPIVYQQAPVQNSVPQQSGGMLQRFVGGGFGRAIMTGAGFGIGDDIVNDIFR</sequence>